<feature type="region of interest" description="Disordered" evidence="1">
    <location>
        <begin position="1"/>
        <end position="36"/>
    </location>
</feature>
<keyword evidence="3" id="KW-1185">Reference proteome</keyword>
<evidence type="ECO:0000313" key="2">
    <source>
        <dbReference type="EMBL" id="EGT31500.1"/>
    </source>
</evidence>
<feature type="compositionally biased region" description="Low complexity" evidence="1">
    <location>
        <begin position="15"/>
        <end position="24"/>
    </location>
</feature>
<evidence type="ECO:0000313" key="3">
    <source>
        <dbReference type="Proteomes" id="UP000008068"/>
    </source>
</evidence>
<dbReference type="InParanoid" id="G0NHL1"/>
<feature type="compositionally biased region" description="Pro residues" evidence="1">
    <location>
        <begin position="1"/>
        <end position="14"/>
    </location>
</feature>
<dbReference type="HOGENOM" id="CLU_2348514_0_0_1"/>
<gene>
    <name evidence="2" type="ORF">CAEBREN_10211</name>
</gene>
<accession>G0NHL1</accession>
<proteinExistence type="predicted"/>
<name>G0NHL1_CAEBE</name>
<reference evidence="3" key="1">
    <citation type="submission" date="2011-07" db="EMBL/GenBank/DDBJ databases">
        <authorList>
            <consortium name="Caenorhabditis brenneri Sequencing and Analysis Consortium"/>
            <person name="Wilson R.K."/>
        </authorList>
    </citation>
    <scope>NUCLEOTIDE SEQUENCE [LARGE SCALE GENOMIC DNA]</scope>
    <source>
        <strain evidence="3">PB2801</strain>
    </source>
</reference>
<organism evidence="3">
    <name type="scientific">Caenorhabditis brenneri</name>
    <name type="common">Nematode worm</name>
    <dbReference type="NCBI Taxonomy" id="135651"/>
    <lineage>
        <taxon>Eukaryota</taxon>
        <taxon>Metazoa</taxon>
        <taxon>Ecdysozoa</taxon>
        <taxon>Nematoda</taxon>
        <taxon>Chromadorea</taxon>
        <taxon>Rhabditida</taxon>
        <taxon>Rhabditina</taxon>
        <taxon>Rhabditomorpha</taxon>
        <taxon>Rhabditoidea</taxon>
        <taxon>Rhabditidae</taxon>
        <taxon>Peloderinae</taxon>
        <taxon>Caenorhabditis</taxon>
    </lineage>
</organism>
<evidence type="ECO:0000256" key="1">
    <source>
        <dbReference type="SAM" id="MobiDB-lite"/>
    </source>
</evidence>
<dbReference type="AlphaFoldDB" id="G0NHL1"/>
<feature type="compositionally biased region" description="Pro residues" evidence="1">
    <location>
        <begin position="25"/>
        <end position="35"/>
    </location>
</feature>
<sequence length="97" mass="10797">MPTSPPRSPTPPSTPSTFPSSPSSPTTPPPTPPPMTREVQQILQNLFDKKEDSIQAARNYIFRHPEFTLTIKPIADLTERLQMRGIIVLGEEDEDDA</sequence>
<dbReference type="EMBL" id="GL379886">
    <property type="protein sequence ID" value="EGT31500.1"/>
    <property type="molecule type" value="Genomic_DNA"/>
</dbReference>
<protein>
    <submittedName>
        <fullName evidence="2">Uncharacterized protein</fullName>
    </submittedName>
</protein>
<dbReference type="Proteomes" id="UP000008068">
    <property type="component" value="Unassembled WGS sequence"/>
</dbReference>